<dbReference type="HOGENOM" id="CLU_048145_0_0_1"/>
<reference evidence="2 3" key="1">
    <citation type="journal article" date="2008" name="Nature">
        <title>The genome of Laccaria bicolor provides insights into mycorrhizal symbiosis.</title>
        <authorList>
            <person name="Martin F."/>
            <person name="Aerts A."/>
            <person name="Ahren D."/>
            <person name="Brun A."/>
            <person name="Danchin E.G.J."/>
            <person name="Duchaussoy F."/>
            <person name="Gibon J."/>
            <person name="Kohler A."/>
            <person name="Lindquist E."/>
            <person name="Pereda V."/>
            <person name="Salamov A."/>
            <person name="Shapiro H.J."/>
            <person name="Wuyts J."/>
            <person name="Blaudez D."/>
            <person name="Buee M."/>
            <person name="Brokstein P."/>
            <person name="Canbaeck B."/>
            <person name="Cohen D."/>
            <person name="Courty P.E."/>
            <person name="Coutinho P.M."/>
            <person name="Delaruelle C."/>
            <person name="Detter J.C."/>
            <person name="Deveau A."/>
            <person name="DiFazio S."/>
            <person name="Duplessis S."/>
            <person name="Fraissinet-Tachet L."/>
            <person name="Lucic E."/>
            <person name="Frey-Klett P."/>
            <person name="Fourrey C."/>
            <person name="Feussner I."/>
            <person name="Gay G."/>
            <person name="Grimwood J."/>
            <person name="Hoegger P.J."/>
            <person name="Jain P."/>
            <person name="Kilaru S."/>
            <person name="Labbe J."/>
            <person name="Lin Y.C."/>
            <person name="Legue V."/>
            <person name="Le Tacon F."/>
            <person name="Marmeisse R."/>
            <person name="Melayah D."/>
            <person name="Montanini B."/>
            <person name="Muratet M."/>
            <person name="Nehls U."/>
            <person name="Niculita-Hirzel H."/>
            <person name="Oudot-Le Secq M.P."/>
            <person name="Peter M."/>
            <person name="Quesneville H."/>
            <person name="Rajashekar B."/>
            <person name="Reich M."/>
            <person name="Rouhier N."/>
            <person name="Schmutz J."/>
            <person name="Yin T."/>
            <person name="Chalot M."/>
            <person name="Henrissat B."/>
            <person name="Kuees U."/>
            <person name="Lucas S."/>
            <person name="Van de Peer Y."/>
            <person name="Podila G.K."/>
            <person name="Polle A."/>
            <person name="Pukkila P.J."/>
            <person name="Richardson P.M."/>
            <person name="Rouze P."/>
            <person name="Sanders I.R."/>
            <person name="Stajich J.E."/>
            <person name="Tunlid A."/>
            <person name="Tuskan G."/>
            <person name="Grigoriev I.V."/>
        </authorList>
    </citation>
    <scope>NUCLEOTIDE SEQUENCE [LARGE SCALE GENOMIC DNA]</scope>
    <source>
        <strain evidence="3">S238N-H82 / ATCC MYA-4686</strain>
    </source>
</reference>
<accession>B0CZW2</accession>
<keyword evidence="3" id="KW-1185">Reference proteome</keyword>
<evidence type="ECO:0000256" key="1">
    <source>
        <dbReference type="SAM" id="MobiDB-lite"/>
    </source>
</evidence>
<dbReference type="GeneID" id="6072553"/>
<dbReference type="OrthoDB" id="4121058at2759"/>
<dbReference type="InParanoid" id="B0CZW2"/>
<evidence type="ECO:0000313" key="2">
    <source>
        <dbReference type="EMBL" id="EDR12688.1"/>
    </source>
</evidence>
<dbReference type="Proteomes" id="UP000001194">
    <property type="component" value="Unassembled WGS sequence"/>
</dbReference>
<feature type="region of interest" description="Disordered" evidence="1">
    <location>
        <begin position="429"/>
        <end position="450"/>
    </location>
</feature>
<feature type="region of interest" description="Disordered" evidence="1">
    <location>
        <begin position="136"/>
        <end position="172"/>
    </location>
</feature>
<proteinExistence type="predicted"/>
<gene>
    <name evidence="2" type="ORF">LACBIDRAFT_292714</name>
</gene>
<protein>
    <submittedName>
        <fullName evidence="2">Predicted protein</fullName>
    </submittedName>
</protein>
<dbReference type="RefSeq" id="XP_001876952.1">
    <property type="nucleotide sequence ID" value="XM_001876917.1"/>
</dbReference>
<name>B0CZW2_LACBS</name>
<feature type="region of interest" description="Disordered" evidence="1">
    <location>
        <begin position="243"/>
        <end position="264"/>
    </location>
</feature>
<evidence type="ECO:0000313" key="3">
    <source>
        <dbReference type="Proteomes" id="UP000001194"/>
    </source>
</evidence>
<dbReference type="EMBL" id="DS547094">
    <property type="protein sequence ID" value="EDR12688.1"/>
    <property type="molecule type" value="Genomic_DNA"/>
</dbReference>
<dbReference type="AlphaFoldDB" id="B0CZW2"/>
<dbReference type="KEGG" id="lbc:LACBIDRAFT_292714"/>
<organism evidence="3">
    <name type="scientific">Laccaria bicolor (strain S238N-H82 / ATCC MYA-4686)</name>
    <name type="common">Bicoloured deceiver</name>
    <name type="synonym">Laccaria laccata var. bicolor</name>
    <dbReference type="NCBI Taxonomy" id="486041"/>
    <lineage>
        <taxon>Eukaryota</taxon>
        <taxon>Fungi</taxon>
        <taxon>Dikarya</taxon>
        <taxon>Basidiomycota</taxon>
        <taxon>Agaricomycotina</taxon>
        <taxon>Agaricomycetes</taxon>
        <taxon>Agaricomycetidae</taxon>
        <taxon>Agaricales</taxon>
        <taxon>Agaricineae</taxon>
        <taxon>Hydnangiaceae</taxon>
        <taxon>Laccaria</taxon>
    </lineage>
</organism>
<sequence length="450" mass="51046">MSSNWGYKQEYAPAISMDGFTCTGNRFYVVVDGNQHEREGAQQLYNLLTYTPPPPTLTKKGTVAKRQPVPHKDHAAHFYCAQLIHYGLKPLKTREPAKKRLLAAFGAGQTLSVPASILQLEISMKEEWKKANKVAEKKYQEEAVERDRREREERQQRDIREKERREEQEEEQKTMMKEFFGVFDAYALDDSDEDEPEAPRLSKAQMPKEIASLSNDQMRKLLFKLLADVPEVEDVMKNEIEKAQAQGRKSKTKPKAGPSKNQKALSVAQWKGSYTVYAPKLADNWDDAEGPLELEVYPSAKSSHLWAAFNFGIISGVIRSSDAPPKTIGDKIHFDWRGRESGEGEMTFGDRNKGAITFLGDGKIHARMTGDLCSKFEFFGKQCAVKENIGDPVEKVSEWKQEWRGINWSSYNAASQARWGKWGGDWKIDGPAYSDTSEERPGSDDDEDTS</sequence>